<dbReference type="SUPFAM" id="SSF56935">
    <property type="entry name" value="Porins"/>
    <property type="match status" value="1"/>
</dbReference>
<dbReference type="InterPro" id="IPR039426">
    <property type="entry name" value="TonB-dep_rcpt-like"/>
</dbReference>
<feature type="chain" id="PRO_5012560876" evidence="2">
    <location>
        <begin position="19"/>
        <end position="719"/>
    </location>
</feature>
<reference evidence="5" key="1">
    <citation type="submission" date="2017-09" db="EMBL/GenBank/DDBJ databases">
        <authorList>
            <person name="Varghese N."/>
            <person name="Submissions S."/>
        </authorList>
    </citation>
    <scope>NUCLEOTIDE SEQUENCE [LARGE SCALE GENOMIC DNA]</scope>
    <source>
        <strain evidence="5">CGMCC 1.12641</strain>
    </source>
</reference>
<gene>
    <name evidence="4" type="ORF">SAMN06296241_2638</name>
</gene>
<dbReference type="PANTHER" id="PTHR30069:SF29">
    <property type="entry name" value="HEMOGLOBIN AND HEMOGLOBIN-HAPTOGLOBIN-BINDING PROTEIN 1-RELATED"/>
    <property type="match status" value="1"/>
</dbReference>
<evidence type="ECO:0000256" key="1">
    <source>
        <dbReference type="ARBA" id="ARBA00022729"/>
    </source>
</evidence>
<evidence type="ECO:0000259" key="3">
    <source>
        <dbReference type="Pfam" id="PF07715"/>
    </source>
</evidence>
<feature type="signal peptide" evidence="2">
    <location>
        <begin position="1"/>
        <end position="18"/>
    </location>
</feature>
<dbReference type="Pfam" id="PF07715">
    <property type="entry name" value="Plug"/>
    <property type="match status" value="1"/>
</dbReference>
<dbReference type="AlphaFoldDB" id="A0A285X7S5"/>
<keyword evidence="1 2" id="KW-0732">Signal</keyword>
<dbReference type="SUPFAM" id="SSF49464">
    <property type="entry name" value="Carboxypeptidase regulatory domain-like"/>
    <property type="match status" value="1"/>
</dbReference>
<dbReference type="GO" id="GO:0044718">
    <property type="term" value="P:siderophore transmembrane transport"/>
    <property type="evidence" value="ECO:0007669"/>
    <property type="project" value="TreeGrafter"/>
</dbReference>
<dbReference type="Pfam" id="PF13715">
    <property type="entry name" value="CarbopepD_reg_2"/>
    <property type="match status" value="1"/>
</dbReference>
<dbReference type="Gene3D" id="2.60.40.1120">
    <property type="entry name" value="Carboxypeptidase-like, regulatory domain"/>
    <property type="match status" value="1"/>
</dbReference>
<dbReference type="RefSeq" id="WP_097056849.1">
    <property type="nucleotide sequence ID" value="NZ_OCMF01000004.1"/>
</dbReference>
<dbReference type="EMBL" id="OCMF01000004">
    <property type="protein sequence ID" value="SOC81066.1"/>
    <property type="molecule type" value="Genomic_DNA"/>
</dbReference>
<organism evidence="4 5">
    <name type="scientific">Salinimicrobium sediminis</name>
    <dbReference type="NCBI Taxonomy" id="1343891"/>
    <lineage>
        <taxon>Bacteria</taxon>
        <taxon>Pseudomonadati</taxon>
        <taxon>Bacteroidota</taxon>
        <taxon>Flavobacteriia</taxon>
        <taxon>Flavobacteriales</taxon>
        <taxon>Flavobacteriaceae</taxon>
        <taxon>Salinimicrobium</taxon>
    </lineage>
</organism>
<dbReference type="PANTHER" id="PTHR30069">
    <property type="entry name" value="TONB-DEPENDENT OUTER MEMBRANE RECEPTOR"/>
    <property type="match status" value="1"/>
</dbReference>
<evidence type="ECO:0000256" key="2">
    <source>
        <dbReference type="SAM" id="SignalP"/>
    </source>
</evidence>
<dbReference type="Gene3D" id="2.170.130.10">
    <property type="entry name" value="TonB-dependent receptor, plug domain"/>
    <property type="match status" value="1"/>
</dbReference>
<dbReference type="InterPro" id="IPR012910">
    <property type="entry name" value="Plug_dom"/>
</dbReference>
<sequence>MRPLLILFLVLCSSILQAQQEISGRVTDKSNNPIAGANVYLQGTYDGATTDQQGNFFFTTLAGKKQTLVVSFLSFETIHKQMDVSLMKNIQVSLREDVTGLDAVIVSAGTFSAGDNSRVTVLNPLDVVTTAGVAGDFIAALQTLPGTSPVGEDGRLFVRGGTAGETKVFIDGLQVFQPYSASANNLPSRGRFSPFLFDGITFSSGGYSAEYGQALSAVLLLNTIDEPQQTETNISLMSVGGGIGHTQKWNKASLSLSSSYTNLAPYQELVPNKEQANFPKPYENLGGEAVFRRHSKNGIFKWYAAYDHTNLEVLQLNLDSPDLLEVGLNNRNFYSNISYQGVLGNSWSVYPGLSAAFSNNHLQINNLHVNTREVAANLKLKLTKRFHNRFKVHIGSEYVFRNFSEEVLTPENPAHTYEVQPDNFAAFTEADLNLSKNFAFKGGVRGDYMLLQEKVMFSPRISMALKSGKDGQISLAYGEFLQQAEIEQLKFDKSLQPEKATHYILNYQLTRPGSVFRAEAFHKEYGDLVKYDTPQPGFDSSYDNLGEGYARGLDLFYRDDESISNLQYWISYSFIDSKREYMNYPEEVTPQFIADHSASLVTKYWVSTLRSQLGFTYNFASGRPFEDPNKSGFMNGKTRNYNSLSFNWAFLLSPQKILYFSASNILGYKNVFNYEYASTLNATGQYDRKAITPAADRFFFIGFFWTISKDKAKNQLDSL</sequence>
<proteinExistence type="predicted"/>
<feature type="domain" description="TonB-dependent receptor plug" evidence="3">
    <location>
        <begin position="134"/>
        <end position="213"/>
    </location>
</feature>
<accession>A0A285X7S5</accession>
<name>A0A285X7S5_9FLAO</name>
<keyword evidence="4" id="KW-0675">Receptor</keyword>
<dbReference type="Proteomes" id="UP000219193">
    <property type="component" value="Unassembled WGS sequence"/>
</dbReference>
<keyword evidence="5" id="KW-1185">Reference proteome</keyword>
<dbReference type="GO" id="GO:0015344">
    <property type="term" value="F:siderophore uptake transmembrane transporter activity"/>
    <property type="evidence" value="ECO:0007669"/>
    <property type="project" value="TreeGrafter"/>
</dbReference>
<evidence type="ECO:0000313" key="5">
    <source>
        <dbReference type="Proteomes" id="UP000219193"/>
    </source>
</evidence>
<dbReference type="InterPro" id="IPR008969">
    <property type="entry name" value="CarboxyPept-like_regulatory"/>
</dbReference>
<dbReference type="InterPro" id="IPR037066">
    <property type="entry name" value="Plug_dom_sf"/>
</dbReference>
<evidence type="ECO:0000313" key="4">
    <source>
        <dbReference type="EMBL" id="SOC81066.1"/>
    </source>
</evidence>
<protein>
    <submittedName>
        <fullName evidence="4">TonB-dependent Receptor Plug Domain</fullName>
    </submittedName>
</protein>
<dbReference type="GO" id="GO:0009279">
    <property type="term" value="C:cell outer membrane"/>
    <property type="evidence" value="ECO:0007669"/>
    <property type="project" value="TreeGrafter"/>
</dbReference>
<dbReference type="OrthoDB" id="1075473at2"/>